<proteinExistence type="inferred from homology"/>
<keyword evidence="4" id="KW-1133">Transmembrane helix</keyword>
<evidence type="ECO:0008006" key="7">
    <source>
        <dbReference type="Google" id="ProtNLM"/>
    </source>
</evidence>
<reference evidence="5 6" key="1">
    <citation type="journal article" date="2017" name="BMC Genomics">
        <title>Comparative genomic and phylogenomic analyses of the Bifidobacteriaceae family.</title>
        <authorList>
            <person name="Lugli G.A."/>
            <person name="Milani C."/>
            <person name="Turroni F."/>
            <person name="Duranti S."/>
            <person name="Mancabelli L."/>
            <person name="Mangifesta M."/>
            <person name="Ferrario C."/>
            <person name="Modesto M."/>
            <person name="Mattarelli P."/>
            <person name="Jiri K."/>
            <person name="van Sinderen D."/>
            <person name="Ventura M."/>
        </authorList>
    </citation>
    <scope>NUCLEOTIDE SEQUENCE [LARGE SCALE GENOMIC DNA]</scope>
    <source>
        <strain evidence="5 6">DSM 24744</strain>
    </source>
</reference>
<evidence type="ECO:0000313" key="5">
    <source>
        <dbReference type="EMBL" id="OZG53911.1"/>
    </source>
</evidence>
<feature type="compositionally biased region" description="Acidic residues" evidence="3">
    <location>
        <begin position="324"/>
        <end position="333"/>
    </location>
</feature>
<evidence type="ECO:0000256" key="3">
    <source>
        <dbReference type="SAM" id="MobiDB-lite"/>
    </source>
</evidence>
<keyword evidence="4" id="KW-0472">Membrane</keyword>
<dbReference type="Gene3D" id="3.30.70.1880">
    <property type="entry name" value="Protein of unknown function DUF881"/>
    <property type="match status" value="1"/>
</dbReference>
<dbReference type="Pfam" id="PF05949">
    <property type="entry name" value="DUF881"/>
    <property type="match status" value="1"/>
</dbReference>
<keyword evidence="2" id="KW-0175">Coiled coil</keyword>
<protein>
    <recommendedName>
        <fullName evidence="7">DUF881 domain-containing protein</fullName>
    </recommendedName>
</protein>
<dbReference type="AlphaFoldDB" id="A0A261F494"/>
<feature type="compositionally biased region" description="Basic residues" evidence="3">
    <location>
        <begin position="21"/>
        <end position="30"/>
    </location>
</feature>
<feature type="region of interest" description="Disordered" evidence="3">
    <location>
        <begin position="46"/>
        <end position="65"/>
    </location>
</feature>
<evidence type="ECO:0000256" key="1">
    <source>
        <dbReference type="ARBA" id="ARBA00009108"/>
    </source>
</evidence>
<feature type="coiled-coil region" evidence="2">
    <location>
        <begin position="108"/>
        <end position="135"/>
    </location>
</feature>
<dbReference type="GO" id="GO:0005886">
    <property type="term" value="C:plasma membrane"/>
    <property type="evidence" value="ECO:0007669"/>
    <property type="project" value="TreeGrafter"/>
</dbReference>
<comment type="caution">
    <text evidence="5">The sequence shown here is derived from an EMBL/GenBank/DDBJ whole genome shotgun (WGS) entry which is preliminary data.</text>
</comment>
<dbReference type="Proteomes" id="UP000216454">
    <property type="component" value="Unassembled WGS sequence"/>
</dbReference>
<keyword evidence="4" id="KW-0812">Transmembrane</keyword>
<feature type="transmembrane region" description="Helical" evidence="4">
    <location>
        <begin position="71"/>
        <end position="89"/>
    </location>
</feature>
<dbReference type="PANTHER" id="PTHR37313:SF4">
    <property type="entry name" value="CONSERVED MEMBRANE PROTEIN-RELATED"/>
    <property type="match status" value="1"/>
</dbReference>
<dbReference type="RefSeq" id="WP_244569060.1">
    <property type="nucleotide sequence ID" value="NZ_MWWQ01000001.1"/>
</dbReference>
<keyword evidence="6" id="KW-1185">Reference proteome</keyword>
<organism evidence="5 6">
    <name type="scientific">Pseudoscardovia suis</name>
    <dbReference type="NCBI Taxonomy" id="987063"/>
    <lineage>
        <taxon>Bacteria</taxon>
        <taxon>Bacillati</taxon>
        <taxon>Actinomycetota</taxon>
        <taxon>Actinomycetes</taxon>
        <taxon>Bifidobacteriales</taxon>
        <taxon>Bifidobacteriaceae</taxon>
        <taxon>Pseudoscardovia</taxon>
    </lineage>
</organism>
<comment type="similarity">
    <text evidence="1">Belongs to the UPF0749 family.</text>
</comment>
<feature type="region of interest" description="Disordered" evidence="3">
    <location>
        <begin position="1"/>
        <end position="36"/>
    </location>
</feature>
<name>A0A261F494_9BIFI</name>
<sequence>MTTNAASRQAQATTAEGSGRERRHASKHGGRAGAAEHSTVILESTHGNTWHDNPAGTEPGHSHRHIRRRSVISKIAALMITALAGYMLVANVNLNRKTTITTNTRELIEKRQERADELTDDITALSTKLDAAKELSGNITEWNVTPTVQDTGSDTMLPKVEGPGISVQLNDSSYASALSSTSGNDVNDYVVHQQDIEAVVNALWAGGAEAMTIQGVRVENTTAVRCVGNVLLLNGHTYSPPYTVQAIGSYDAMHQALQDSKAIQLYLEYVKQDGLGWKVTKEDDLVFEKVASSLQSLHFAKMTDQSQLQATASQNSLSSTDDSSSSDDSSDSDDSAKPDDSQSSDDSGSF</sequence>
<feature type="region of interest" description="Disordered" evidence="3">
    <location>
        <begin position="308"/>
        <end position="350"/>
    </location>
</feature>
<gene>
    <name evidence="5" type="ORF">PSSU_0014</name>
</gene>
<dbReference type="PANTHER" id="PTHR37313">
    <property type="entry name" value="UPF0749 PROTEIN RV1825"/>
    <property type="match status" value="1"/>
</dbReference>
<evidence type="ECO:0000256" key="2">
    <source>
        <dbReference type="SAM" id="Coils"/>
    </source>
</evidence>
<dbReference type="EMBL" id="MWWQ01000001">
    <property type="protein sequence ID" value="OZG53911.1"/>
    <property type="molecule type" value="Genomic_DNA"/>
</dbReference>
<feature type="compositionally biased region" description="Polar residues" evidence="3">
    <location>
        <begin position="1"/>
        <end position="16"/>
    </location>
</feature>
<accession>A0A261F494</accession>
<evidence type="ECO:0000313" key="6">
    <source>
        <dbReference type="Proteomes" id="UP000216454"/>
    </source>
</evidence>
<evidence type="ECO:0000256" key="4">
    <source>
        <dbReference type="SAM" id="Phobius"/>
    </source>
</evidence>
<dbReference type="InterPro" id="IPR010273">
    <property type="entry name" value="DUF881"/>
</dbReference>